<feature type="compositionally biased region" description="Basic residues" evidence="8">
    <location>
        <begin position="356"/>
        <end position="368"/>
    </location>
</feature>
<feature type="region of interest" description="Disordered" evidence="8">
    <location>
        <begin position="325"/>
        <end position="369"/>
    </location>
</feature>
<evidence type="ECO:0000256" key="8">
    <source>
        <dbReference type="SAM" id="MobiDB-lite"/>
    </source>
</evidence>
<dbReference type="InterPro" id="IPR042201">
    <property type="entry name" value="FH2_Formin_sf"/>
</dbReference>
<proteinExistence type="inferred from homology"/>
<dbReference type="GO" id="GO:0051015">
    <property type="term" value="F:actin filament binding"/>
    <property type="evidence" value="ECO:0007669"/>
    <property type="project" value="InterPro"/>
</dbReference>
<dbReference type="InterPro" id="IPR015425">
    <property type="entry name" value="FH2_Formin"/>
</dbReference>
<dbReference type="STRING" id="4577.A0A1D6H1A8"/>
<dbReference type="PANTHER" id="PTHR23213:SF235">
    <property type="entry name" value="FORMIN-LIKE PROTEIN 10"/>
    <property type="match status" value="1"/>
</dbReference>
<feature type="region of interest" description="Disordered" evidence="8">
    <location>
        <begin position="964"/>
        <end position="1012"/>
    </location>
</feature>
<evidence type="ECO:0000256" key="2">
    <source>
        <dbReference type="ARBA" id="ARBA00022692"/>
    </source>
</evidence>
<feature type="transmembrane region" description="Helical" evidence="9">
    <location>
        <begin position="384"/>
        <end position="405"/>
    </location>
</feature>
<evidence type="ECO:0000256" key="6">
    <source>
        <dbReference type="ARBA" id="ARBA00025793"/>
    </source>
</evidence>
<feature type="compositionally biased region" description="Low complexity" evidence="8">
    <location>
        <begin position="530"/>
        <end position="553"/>
    </location>
</feature>
<evidence type="ECO:0000256" key="7">
    <source>
        <dbReference type="RuleBase" id="RU361260"/>
    </source>
</evidence>
<feature type="transmembrane region" description="Helical" evidence="9">
    <location>
        <begin position="22"/>
        <end position="40"/>
    </location>
</feature>
<name>A0A1D6H1A8_MAIZE</name>
<dbReference type="InParanoid" id="A0A1D6H1A8"/>
<gene>
    <name evidence="10" type="ORF">ZEAMMB73_Zm00001d015326</name>
</gene>
<evidence type="ECO:0000313" key="10">
    <source>
        <dbReference type="EMBL" id="AQK68664.1"/>
    </source>
</evidence>
<keyword evidence="4 9" id="KW-1133">Transmembrane helix</keyword>
<dbReference type="PANTHER" id="PTHR23213">
    <property type="entry name" value="FORMIN-RELATED"/>
    <property type="match status" value="1"/>
</dbReference>
<dbReference type="GO" id="GO:0045010">
    <property type="term" value="P:actin nucleation"/>
    <property type="evidence" value="ECO:0007669"/>
    <property type="project" value="InterPro"/>
</dbReference>
<dbReference type="InterPro" id="IPR027643">
    <property type="entry name" value="Formin-like_plant"/>
</dbReference>
<dbReference type="IntAct" id="A0A1D6H1A8">
    <property type="interactions" value="1"/>
</dbReference>
<reference evidence="10" key="1">
    <citation type="submission" date="2015-12" db="EMBL/GenBank/DDBJ databases">
        <title>Update maize B73 reference genome by single molecule sequencing technologies.</title>
        <authorList>
            <consortium name="Maize Genome Sequencing Project"/>
            <person name="Ware D."/>
        </authorList>
    </citation>
    <scope>NUCLEOTIDE SEQUENCE</scope>
    <source>
        <tissue evidence="10">Seedling</tissue>
    </source>
</reference>
<dbReference type="SMART" id="SM00498">
    <property type="entry name" value="FH2"/>
    <property type="match status" value="1"/>
</dbReference>
<comment type="subcellular location">
    <subcellularLocation>
        <location evidence="1">Membrane</location>
        <topology evidence="1">Single-pass membrane protein</topology>
    </subcellularLocation>
</comment>
<feature type="region of interest" description="Disordered" evidence="8">
    <location>
        <begin position="812"/>
        <end position="838"/>
    </location>
</feature>
<feature type="compositionally biased region" description="Polar residues" evidence="8">
    <location>
        <begin position="986"/>
        <end position="996"/>
    </location>
</feature>
<evidence type="ECO:0000256" key="5">
    <source>
        <dbReference type="ARBA" id="ARBA00023136"/>
    </source>
</evidence>
<dbReference type="AlphaFoldDB" id="A0A1D6H1A8"/>
<evidence type="ECO:0000256" key="9">
    <source>
        <dbReference type="SAM" id="Phobius"/>
    </source>
</evidence>
<keyword evidence="2 9" id="KW-0812">Transmembrane</keyword>
<feature type="compositionally biased region" description="Basic and acidic residues" evidence="8">
    <location>
        <begin position="1003"/>
        <end position="1012"/>
    </location>
</feature>
<keyword evidence="3" id="KW-0732">Signal</keyword>
<protein>
    <recommendedName>
        <fullName evidence="7">Formin-like protein</fullName>
    </recommendedName>
</protein>
<sequence length="1012" mass="111201">MSLGPTCLISPRARWANGPRRSFFSLFVLSLLFSCASFAWRRGEKAREWMRRAAIAGGEGGSRSKEAGLAHAGVATPRVEEGPGALGARRYIATPRRRPRGGVRRVDAWPPARPRISTASRRFLFHARVLVRDRQMQVRVPKSTFPSTSTIRRLLVPSGLTSCDAQTAALIRPSEVVGAEEEDWELFLLQWRQHNSLPSPLLNGDLVDRIWSICLPDMAGAQEILGNPLQFASDQLLSQPSENALKAMLFLEFLSLLSPEKLSSTYGCIHANYFGLGIPQELSVSLATYLESHQLLLGSNFYARRHLADNSIGDAPSMAPDFAPSMSSGDDVKLPQSVTETPYAPSSSYNNENPNRPHHSKPAQKHRGVPPISLLEKHKDYVRLVLIVVLPTAAFSFIAAFLIFYCCGCNKNKVSVGEQRDDHPLLHMQLANVPGSSPDARVSASHLNKDNRSHSGVSMSRCFSCCFKRSTDATPSSEVIGGTPENNVTSDAPKPMSPPAPPPLPPPIKKAPPPPPGPPRGSKARLAQLSPVESSRSEGSSASEQTSESSEAEVNAPRTKLRPFYWDKVLANPDQSMAWHDIKFGSFHVNEDMIEELFGYSGGSRNNLKDKELPSADPASQHISLLNVKKSCNLAVVLKAMNIRVQDIHDALIEGNELPRVLLETILRMKPTDEEEQNLRLYNGDFSQLGLAEQVMKALIDTPFAFKRVDMLLFMSSLQEDASSLRDSFHQLEAACGELKHRLFLKLLEAVLKTGNRLNDGTFRGGANAFKLDTLLKLSDVKGADGKTTLLHFVVQEIVRSEGVREARLAMENGRSPAHSASDDTSNGSLEEDGDHYSNRGLSIVSGLSSEMDNVKRVAALDAEPLFATVVTLRQELLKSREFLNEIATVEETSGFRRSLESFVEHADNETGFLLKEEKRLRSLVKKTIRYFHGNDSKDDGFRLFVVVRDFLVMLDKACKEVGASQKGTNKSRSSGSGSGNGNGNPTFPSILQEQQFPAVIDGHSDSSHTSN</sequence>
<dbReference type="GO" id="GO:0016020">
    <property type="term" value="C:membrane"/>
    <property type="evidence" value="ECO:0007669"/>
    <property type="project" value="UniProtKB-SubCell"/>
</dbReference>
<accession>A0A1D6H1A8</accession>
<evidence type="ECO:0000256" key="3">
    <source>
        <dbReference type="ARBA" id="ARBA00022729"/>
    </source>
</evidence>
<dbReference type="ExpressionAtlas" id="A0A1D6H1A8">
    <property type="expression patterns" value="baseline and differential"/>
</dbReference>
<feature type="region of interest" description="Disordered" evidence="8">
    <location>
        <begin position="472"/>
        <end position="556"/>
    </location>
</feature>
<dbReference type="Gene3D" id="1.20.58.2220">
    <property type="entry name" value="Formin, FH2 domain"/>
    <property type="match status" value="1"/>
</dbReference>
<evidence type="ECO:0000256" key="1">
    <source>
        <dbReference type="ARBA" id="ARBA00004167"/>
    </source>
</evidence>
<feature type="compositionally biased region" description="Polar residues" evidence="8">
    <location>
        <begin position="336"/>
        <end position="354"/>
    </location>
</feature>
<dbReference type="PROSITE" id="PS51444">
    <property type="entry name" value="FH2"/>
    <property type="match status" value="1"/>
</dbReference>
<feature type="region of interest" description="Disordered" evidence="8">
    <location>
        <begin position="436"/>
        <end position="458"/>
    </location>
</feature>
<dbReference type="Pfam" id="PF02181">
    <property type="entry name" value="FH2"/>
    <property type="match status" value="1"/>
</dbReference>
<dbReference type="SMR" id="A0A1D6H1A8"/>
<comment type="similarity">
    <text evidence="6">Belongs to the formin-like family. Class-I subfamily.</text>
</comment>
<feature type="compositionally biased region" description="Pro residues" evidence="8">
    <location>
        <begin position="495"/>
        <end position="519"/>
    </location>
</feature>
<dbReference type="EMBL" id="CM000781">
    <property type="protein sequence ID" value="AQK68664.1"/>
    <property type="molecule type" value="Genomic_DNA"/>
</dbReference>
<keyword evidence="5 9" id="KW-0472">Membrane</keyword>
<dbReference type="SUPFAM" id="SSF101447">
    <property type="entry name" value="Formin homology 2 domain (FH2 domain)"/>
    <property type="match status" value="1"/>
</dbReference>
<evidence type="ECO:0000256" key="4">
    <source>
        <dbReference type="ARBA" id="ARBA00022989"/>
    </source>
</evidence>
<organism evidence="10">
    <name type="scientific">Zea mays</name>
    <name type="common">Maize</name>
    <dbReference type="NCBI Taxonomy" id="4577"/>
    <lineage>
        <taxon>Eukaryota</taxon>
        <taxon>Viridiplantae</taxon>
        <taxon>Streptophyta</taxon>
        <taxon>Embryophyta</taxon>
        <taxon>Tracheophyta</taxon>
        <taxon>Spermatophyta</taxon>
        <taxon>Magnoliopsida</taxon>
        <taxon>Liliopsida</taxon>
        <taxon>Poales</taxon>
        <taxon>Poaceae</taxon>
        <taxon>PACMAD clade</taxon>
        <taxon>Panicoideae</taxon>
        <taxon>Andropogonodae</taxon>
        <taxon>Andropogoneae</taxon>
        <taxon>Tripsacinae</taxon>
        <taxon>Zea</taxon>
    </lineage>
</organism>